<comment type="caution">
    <text evidence="1">The sequence shown here is derived from an EMBL/GenBank/DDBJ whole genome shotgun (WGS) entry which is preliminary data.</text>
</comment>
<proteinExistence type="predicted"/>
<evidence type="ECO:0000313" key="1">
    <source>
        <dbReference type="EMBL" id="TEB30974.1"/>
    </source>
</evidence>
<evidence type="ECO:0000313" key="2">
    <source>
        <dbReference type="Proteomes" id="UP000298030"/>
    </source>
</evidence>
<keyword evidence="2" id="KW-1185">Reference proteome</keyword>
<gene>
    <name evidence="1" type="ORF">FA13DRAFT_473426</name>
</gene>
<dbReference type="EMBL" id="QPFP01000020">
    <property type="protein sequence ID" value="TEB30974.1"/>
    <property type="molecule type" value="Genomic_DNA"/>
</dbReference>
<reference evidence="1 2" key="1">
    <citation type="journal article" date="2019" name="Nat. Ecol. Evol.">
        <title>Megaphylogeny resolves global patterns of mushroom evolution.</title>
        <authorList>
            <person name="Varga T."/>
            <person name="Krizsan K."/>
            <person name="Foldi C."/>
            <person name="Dima B."/>
            <person name="Sanchez-Garcia M."/>
            <person name="Sanchez-Ramirez S."/>
            <person name="Szollosi G.J."/>
            <person name="Szarkandi J.G."/>
            <person name="Papp V."/>
            <person name="Albert L."/>
            <person name="Andreopoulos W."/>
            <person name="Angelini C."/>
            <person name="Antonin V."/>
            <person name="Barry K.W."/>
            <person name="Bougher N.L."/>
            <person name="Buchanan P."/>
            <person name="Buyck B."/>
            <person name="Bense V."/>
            <person name="Catcheside P."/>
            <person name="Chovatia M."/>
            <person name="Cooper J."/>
            <person name="Damon W."/>
            <person name="Desjardin D."/>
            <person name="Finy P."/>
            <person name="Geml J."/>
            <person name="Haridas S."/>
            <person name="Hughes K."/>
            <person name="Justo A."/>
            <person name="Karasinski D."/>
            <person name="Kautmanova I."/>
            <person name="Kiss B."/>
            <person name="Kocsube S."/>
            <person name="Kotiranta H."/>
            <person name="LaButti K.M."/>
            <person name="Lechner B.E."/>
            <person name="Liimatainen K."/>
            <person name="Lipzen A."/>
            <person name="Lukacs Z."/>
            <person name="Mihaltcheva S."/>
            <person name="Morgado L.N."/>
            <person name="Niskanen T."/>
            <person name="Noordeloos M.E."/>
            <person name="Ohm R.A."/>
            <person name="Ortiz-Santana B."/>
            <person name="Ovrebo C."/>
            <person name="Racz N."/>
            <person name="Riley R."/>
            <person name="Savchenko A."/>
            <person name="Shiryaev A."/>
            <person name="Soop K."/>
            <person name="Spirin V."/>
            <person name="Szebenyi C."/>
            <person name="Tomsovsky M."/>
            <person name="Tulloss R.E."/>
            <person name="Uehling J."/>
            <person name="Grigoriev I.V."/>
            <person name="Vagvolgyi C."/>
            <person name="Papp T."/>
            <person name="Martin F.M."/>
            <person name="Miettinen O."/>
            <person name="Hibbett D.S."/>
            <person name="Nagy L.G."/>
        </authorList>
    </citation>
    <scope>NUCLEOTIDE SEQUENCE [LARGE SCALE GENOMIC DNA]</scope>
    <source>
        <strain evidence="1 2">FP101781</strain>
    </source>
</reference>
<organism evidence="1 2">
    <name type="scientific">Coprinellus micaceus</name>
    <name type="common">Glistening ink-cap mushroom</name>
    <name type="synonym">Coprinus micaceus</name>
    <dbReference type="NCBI Taxonomy" id="71717"/>
    <lineage>
        <taxon>Eukaryota</taxon>
        <taxon>Fungi</taxon>
        <taxon>Dikarya</taxon>
        <taxon>Basidiomycota</taxon>
        <taxon>Agaricomycotina</taxon>
        <taxon>Agaricomycetes</taxon>
        <taxon>Agaricomycetidae</taxon>
        <taxon>Agaricales</taxon>
        <taxon>Agaricineae</taxon>
        <taxon>Psathyrellaceae</taxon>
        <taxon>Coprinellus</taxon>
    </lineage>
</organism>
<accession>A0A4Y7TAL8</accession>
<name>A0A4Y7TAL8_COPMI</name>
<dbReference type="AlphaFoldDB" id="A0A4Y7TAL8"/>
<sequence>MGSLASYASVSTKIGPCFMIVGTVLLEGAPGVIGEIRIEASSPSCNVQRPSFREKTLDIESLERAKRMLASMRTSYRRGTLRPRDFASAERDGVGFPVAHQRSGV</sequence>
<dbReference type="Proteomes" id="UP000298030">
    <property type="component" value="Unassembled WGS sequence"/>
</dbReference>
<protein>
    <submittedName>
        <fullName evidence="1">Uncharacterized protein</fullName>
    </submittedName>
</protein>